<dbReference type="Gene3D" id="3.90.550.10">
    <property type="entry name" value="Spore Coat Polysaccharide Biosynthesis Protein SpsA, Chain A"/>
    <property type="match status" value="1"/>
</dbReference>
<dbReference type="EMBL" id="JADYTN010000001">
    <property type="protein sequence ID" value="MCF2562577.1"/>
    <property type="molecule type" value="Genomic_DNA"/>
</dbReference>
<dbReference type="Proteomes" id="UP001200470">
    <property type="component" value="Unassembled WGS sequence"/>
</dbReference>
<evidence type="ECO:0000313" key="6">
    <source>
        <dbReference type="EMBL" id="MCF2562577.1"/>
    </source>
</evidence>
<gene>
    <name evidence="6" type="ORF">I6E12_00400</name>
</gene>
<evidence type="ECO:0000256" key="4">
    <source>
        <dbReference type="SAM" id="Phobius"/>
    </source>
</evidence>
<evidence type="ECO:0000313" key="7">
    <source>
        <dbReference type="Proteomes" id="UP001200470"/>
    </source>
</evidence>
<feature type="transmembrane region" description="Helical" evidence="4">
    <location>
        <begin position="282"/>
        <end position="300"/>
    </location>
</feature>
<keyword evidence="4" id="KW-0812">Transmembrane</keyword>
<dbReference type="InterPro" id="IPR029044">
    <property type="entry name" value="Nucleotide-diphossugar_trans"/>
</dbReference>
<evidence type="ECO:0000256" key="1">
    <source>
        <dbReference type="ARBA" id="ARBA00006739"/>
    </source>
</evidence>
<proteinExistence type="inferred from homology"/>
<comment type="similarity">
    <text evidence="1">Belongs to the glycosyltransferase 2 family.</text>
</comment>
<comment type="caution">
    <text evidence="6">The sequence shown here is derived from an EMBL/GenBank/DDBJ whole genome shotgun (WGS) entry which is preliminary data.</text>
</comment>
<dbReference type="RefSeq" id="WP_301637223.1">
    <property type="nucleotide sequence ID" value="NZ_JADYTN010000001.1"/>
</dbReference>
<sequence length="367" mass="42811">MTIFTLAAMLPKRHYTQKVKHQNRFIILIPSYRNSNVEQTVASALGQSYPQRLFDITVISDHNNEMTNFHLAQQPITLLTPNFRESNKAKYFQLAISNLPQFKLYDVVIILEAGNIIESDFLEKINTAYENAGTRALQAHRVSRNSKSQVSQMAAIFEEINNTIFRKGHNRLGLSASLCMSGMAFDFEWFKSTILQFKASWDDKNLESILLQQHVFVEYVEDLYVYDEKPQHAEDFNRQRGQWIKSQFVTLLKNIHHLPWAILTRQYDLADKIIQWMLMPRMVLMGLVVIMSAILPFIYMSLALKWWALFAFVLFIFALATPDYLVDENWSRSSLKSPLILMRCIPGLSKIADFIDYLDKKFHHTKR</sequence>
<keyword evidence="4" id="KW-1133">Transmembrane helix</keyword>
<dbReference type="SUPFAM" id="SSF53448">
    <property type="entry name" value="Nucleotide-diphospho-sugar transferases"/>
    <property type="match status" value="1"/>
</dbReference>
<keyword evidence="7" id="KW-1185">Reference proteome</keyword>
<keyword evidence="4" id="KW-0472">Membrane</keyword>
<dbReference type="PANTHER" id="PTHR43630:SF1">
    <property type="entry name" value="POLY-BETA-1,6-N-ACETYL-D-GLUCOSAMINE SYNTHASE"/>
    <property type="match status" value="1"/>
</dbReference>
<accession>A0ABS9CE46</accession>
<evidence type="ECO:0000259" key="5">
    <source>
        <dbReference type="Pfam" id="PF13632"/>
    </source>
</evidence>
<organism evidence="6 7">
    <name type="scientific">Xylanibacter brevis</name>
    <dbReference type="NCBI Taxonomy" id="83231"/>
    <lineage>
        <taxon>Bacteria</taxon>
        <taxon>Pseudomonadati</taxon>
        <taxon>Bacteroidota</taxon>
        <taxon>Bacteroidia</taxon>
        <taxon>Bacteroidales</taxon>
        <taxon>Prevotellaceae</taxon>
        <taxon>Xylanibacter</taxon>
    </lineage>
</organism>
<feature type="transmembrane region" description="Helical" evidence="4">
    <location>
        <begin position="306"/>
        <end position="326"/>
    </location>
</feature>
<evidence type="ECO:0000256" key="3">
    <source>
        <dbReference type="ARBA" id="ARBA00022679"/>
    </source>
</evidence>
<dbReference type="PANTHER" id="PTHR43630">
    <property type="entry name" value="POLY-BETA-1,6-N-ACETYL-D-GLUCOSAMINE SYNTHASE"/>
    <property type="match status" value="1"/>
</dbReference>
<keyword evidence="3" id="KW-0808">Transferase</keyword>
<dbReference type="InterPro" id="IPR001173">
    <property type="entry name" value="Glyco_trans_2-like"/>
</dbReference>
<evidence type="ECO:0000256" key="2">
    <source>
        <dbReference type="ARBA" id="ARBA00022676"/>
    </source>
</evidence>
<keyword evidence="2" id="KW-0328">Glycosyltransferase</keyword>
<protein>
    <submittedName>
        <fullName evidence="6">Glycosyltransferase family 2 protein</fullName>
    </submittedName>
</protein>
<name>A0ABS9CE46_9BACT</name>
<dbReference type="Pfam" id="PF13632">
    <property type="entry name" value="Glyco_trans_2_3"/>
    <property type="match status" value="1"/>
</dbReference>
<reference evidence="6 7" key="1">
    <citation type="submission" date="2020-12" db="EMBL/GenBank/DDBJ databases">
        <title>Whole genome sequences of gut porcine anaerobes.</title>
        <authorList>
            <person name="Kubasova T."/>
            <person name="Jahodarova E."/>
            <person name="Rychlik I."/>
        </authorList>
    </citation>
    <scope>NUCLEOTIDE SEQUENCE [LARGE SCALE GENOMIC DNA]</scope>
    <source>
        <strain evidence="6 7">An925</strain>
    </source>
</reference>
<feature type="domain" description="Glycosyltransferase 2-like" evidence="5">
    <location>
        <begin position="108"/>
        <end position="319"/>
    </location>
</feature>